<dbReference type="Proteomes" id="UP001589750">
    <property type="component" value="Unassembled WGS sequence"/>
</dbReference>
<organism evidence="3 4">
    <name type="scientific">Nocardioides plantarum</name>
    <dbReference type="NCBI Taxonomy" id="29299"/>
    <lineage>
        <taxon>Bacteria</taxon>
        <taxon>Bacillati</taxon>
        <taxon>Actinomycetota</taxon>
        <taxon>Actinomycetes</taxon>
        <taxon>Propionibacteriales</taxon>
        <taxon>Nocardioidaceae</taxon>
        <taxon>Nocardioides</taxon>
    </lineage>
</organism>
<evidence type="ECO:0000256" key="2">
    <source>
        <dbReference type="ARBA" id="ARBA00023002"/>
    </source>
</evidence>
<dbReference type="Pfam" id="PF00106">
    <property type="entry name" value="adh_short"/>
    <property type="match status" value="1"/>
</dbReference>
<dbReference type="PANTHER" id="PTHR24320:SF148">
    <property type="entry name" value="NAD(P)-BINDING ROSSMANN-FOLD SUPERFAMILY PROTEIN"/>
    <property type="match status" value="1"/>
</dbReference>
<accession>A0ABV5KFU7</accession>
<dbReference type="PRINTS" id="PR00081">
    <property type="entry name" value="GDHRDH"/>
</dbReference>
<dbReference type="InterPro" id="IPR036291">
    <property type="entry name" value="NAD(P)-bd_dom_sf"/>
</dbReference>
<evidence type="ECO:0000313" key="3">
    <source>
        <dbReference type="EMBL" id="MFB9314660.1"/>
    </source>
</evidence>
<sequence length="301" mass="31623">MTRAGRATPWSAVPRQDGRRFVVTGANSGVGLETARTLAQRGAHVVLACRNADKGAAAVRDIGRVDGSVEVASLDVSDLSSVRRFAAEVVAGGDVDVLVNNAGILGVPFSRSVDGIELQLATNHVGHFALANLLLPRLTDRVVVVSSQSHRSGDLQLDDLDWERRGYSPYGAYGASKLANLLFLAELQRRLTAAGSTLRATGAHPGSTATGITSSSGPGLFAWVGSWGHGLVGMKPSQGAMPTLYAATMDVPGNTYLGPHRLHEMNGWPVGVGRSRSAIDPDLARAAWARSEELSGVTWPL</sequence>
<evidence type="ECO:0000256" key="1">
    <source>
        <dbReference type="ARBA" id="ARBA00006484"/>
    </source>
</evidence>
<keyword evidence="4" id="KW-1185">Reference proteome</keyword>
<comment type="similarity">
    <text evidence="1">Belongs to the short-chain dehydrogenases/reductases (SDR) family.</text>
</comment>
<dbReference type="EMBL" id="JBHMDG010000024">
    <property type="protein sequence ID" value="MFB9314660.1"/>
    <property type="molecule type" value="Genomic_DNA"/>
</dbReference>
<proteinExistence type="inferred from homology"/>
<reference evidence="3 4" key="1">
    <citation type="submission" date="2024-09" db="EMBL/GenBank/DDBJ databases">
        <authorList>
            <person name="Sun Q."/>
            <person name="Mori K."/>
        </authorList>
    </citation>
    <scope>NUCLEOTIDE SEQUENCE [LARGE SCALE GENOMIC DNA]</scope>
    <source>
        <strain evidence="3 4">JCM 9626</strain>
    </source>
</reference>
<dbReference type="Gene3D" id="3.40.50.720">
    <property type="entry name" value="NAD(P)-binding Rossmann-like Domain"/>
    <property type="match status" value="1"/>
</dbReference>
<dbReference type="SUPFAM" id="SSF51735">
    <property type="entry name" value="NAD(P)-binding Rossmann-fold domains"/>
    <property type="match status" value="1"/>
</dbReference>
<evidence type="ECO:0000313" key="4">
    <source>
        <dbReference type="Proteomes" id="UP001589750"/>
    </source>
</evidence>
<dbReference type="PANTHER" id="PTHR24320">
    <property type="entry name" value="RETINOL DEHYDROGENASE"/>
    <property type="match status" value="1"/>
</dbReference>
<dbReference type="NCBIfam" id="NF004846">
    <property type="entry name" value="PRK06197.1"/>
    <property type="match status" value="1"/>
</dbReference>
<comment type="caution">
    <text evidence="3">The sequence shown here is derived from an EMBL/GenBank/DDBJ whole genome shotgun (WGS) entry which is preliminary data.</text>
</comment>
<gene>
    <name evidence="3" type="ORF">ACFFRI_16500</name>
</gene>
<dbReference type="RefSeq" id="WP_140010563.1">
    <property type="nucleotide sequence ID" value="NZ_JBHMDG010000024.1"/>
</dbReference>
<protein>
    <submittedName>
        <fullName evidence="3">Oxidoreductase</fullName>
    </submittedName>
</protein>
<name>A0ABV5KFU7_9ACTN</name>
<keyword evidence="2" id="KW-0560">Oxidoreductase</keyword>
<dbReference type="InterPro" id="IPR002347">
    <property type="entry name" value="SDR_fam"/>
</dbReference>